<protein>
    <submittedName>
        <fullName evidence="1">Uncharacterized protein</fullName>
    </submittedName>
</protein>
<accession>A0ACB7NY33</accession>
<proteinExistence type="predicted"/>
<comment type="caution">
    <text evidence="1">The sequence shown here is derived from an EMBL/GenBank/DDBJ whole genome shotgun (WGS) entry which is preliminary data.</text>
</comment>
<sequence length="243" mass="27669">MGLAWRHLKFSFTFEAVLRTQKMFSRSHVRTHTGVSSRQERAKSFLAWDSGPCLAKFNFVTSYLITQRPAGHTSRRRESRTPNSRSHPLAPSSPPTESRTHSTLLQVPVPNIETPLSHSLLLLRNNLSNPSTLPFKLLRARLQHLRRPPQRGCDEVRWAYLEENVPPYVWQRSEGFHLGLDLKERALDISHHSICGVVEQRDLPQQLLVPLELRPGFFSHDEDPQVLEDGVRGGAAKPLDRAG</sequence>
<reference evidence="1 2" key="1">
    <citation type="journal article" date="2021" name="Nat. Commun.">
        <title>Genetic determinants of endophytism in the Arabidopsis root mycobiome.</title>
        <authorList>
            <person name="Mesny F."/>
            <person name="Miyauchi S."/>
            <person name="Thiergart T."/>
            <person name="Pickel B."/>
            <person name="Atanasova L."/>
            <person name="Karlsson M."/>
            <person name="Huettel B."/>
            <person name="Barry K.W."/>
            <person name="Haridas S."/>
            <person name="Chen C."/>
            <person name="Bauer D."/>
            <person name="Andreopoulos W."/>
            <person name="Pangilinan J."/>
            <person name="LaButti K."/>
            <person name="Riley R."/>
            <person name="Lipzen A."/>
            <person name="Clum A."/>
            <person name="Drula E."/>
            <person name="Henrissat B."/>
            <person name="Kohler A."/>
            <person name="Grigoriev I.V."/>
            <person name="Martin F.M."/>
            <person name="Hacquard S."/>
        </authorList>
    </citation>
    <scope>NUCLEOTIDE SEQUENCE [LARGE SCALE GENOMIC DNA]</scope>
    <source>
        <strain evidence="1 2">MPI-SDFR-AT-0079</strain>
    </source>
</reference>
<dbReference type="Proteomes" id="UP000724584">
    <property type="component" value="Unassembled WGS sequence"/>
</dbReference>
<keyword evidence="2" id="KW-1185">Reference proteome</keyword>
<name>A0ACB7NY33_9PEZI</name>
<evidence type="ECO:0000313" key="2">
    <source>
        <dbReference type="Proteomes" id="UP000724584"/>
    </source>
</evidence>
<organism evidence="1 2">
    <name type="scientific">Chaetomium tenue</name>
    <dbReference type="NCBI Taxonomy" id="1854479"/>
    <lineage>
        <taxon>Eukaryota</taxon>
        <taxon>Fungi</taxon>
        <taxon>Dikarya</taxon>
        <taxon>Ascomycota</taxon>
        <taxon>Pezizomycotina</taxon>
        <taxon>Sordariomycetes</taxon>
        <taxon>Sordariomycetidae</taxon>
        <taxon>Sordariales</taxon>
        <taxon>Chaetomiaceae</taxon>
        <taxon>Chaetomium</taxon>
    </lineage>
</organism>
<gene>
    <name evidence="1" type="ORF">F5144DRAFT_585459</name>
</gene>
<evidence type="ECO:0000313" key="1">
    <source>
        <dbReference type="EMBL" id="KAH6617100.1"/>
    </source>
</evidence>
<dbReference type="EMBL" id="JAGIZQ010000007">
    <property type="protein sequence ID" value="KAH6617100.1"/>
    <property type="molecule type" value="Genomic_DNA"/>
</dbReference>